<dbReference type="InterPro" id="IPR029058">
    <property type="entry name" value="AB_hydrolase_fold"/>
</dbReference>
<dbReference type="SUPFAM" id="SSF53474">
    <property type="entry name" value="alpha/beta-Hydrolases"/>
    <property type="match status" value="1"/>
</dbReference>
<accession>A0A317NJ04</accession>
<proteinExistence type="predicted"/>
<keyword evidence="1" id="KW-0378">Hydrolase</keyword>
<organism evidence="1 2">
    <name type="scientific">Nocardia neocaledoniensis</name>
    <dbReference type="NCBI Taxonomy" id="236511"/>
    <lineage>
        <taxon>Bacteria</taxon>
        <taxon>Bacillati</taxon>
        <taxon>Actinomycetota</taxon>
        <taxon>Actinomycetes</taxon>
        <taxon>Mycobacteriales</taxon>
        <taxon>Nocardiaceae</taxon>
        <taxon>Nocardia</taxon>
    </lineage>
</organism>
<dbReference type="AlphaFoldDB" id="A0A317NJ04"/>
<dbReference type="RefSeq" id="WP_244198297.1">
    <property type="nucleotide sequence ID" value="NZ_QGTL01000005.1"/>
</dbReference>
<comment type="caution">
    <text evidence="1">The sequence shown here is derived from an EMBL/GenBank/DDBJ whole genome shotgun (WGS) entry which is preliminary data.</text>
</comment>
<dbReference type="GO" id="GO:0016787">
    <property type="term" value="F:hydrolase activity"/>
    <property type="evidence" value="ECO:0007669"/>
    <property type="project" value="UniProtKB-KW"/>
</dbReference>
<gene>
    <name evidence="1" type="ORF">DFR69_105174</name>
</gene>
<keyword evidence="2" id="KW-1185">Reference proteome</keyword>
<evidence type="ECO:0000313" key="2">
    <source>
        <dbReference type="Proteomes" id="UP000246410"/>
    </source>
</evidence>
<dbReference type="Proteomes" id="UP000246410">
    <property type="component" value="Unassembled WGS sequence"/>
</dbReference>
<protein>
    <submittedName>
        <fullName evidence="1">Putative alpha/beta hydrolase</fullName>
    </submittedName>
</protein>
<sequence length="276" mass="29109">MATGSETGASGTDRDGGGDAPIVLIAPAMAIGARFYTPLTAAFEASGWAARTLPRRGFEPDEPTASRAVDWSYGDEIATIATAVTAARAEDAERPVVVLGHSLGAQLAVGCQLTSARADGLVTVGGSLPHFRHFPYGGLPVATAAALVPALTATFGYLPKPALGAPGARTMMREWARMVLTGTPPFPTEPAIDAPALVIALGGDTLAPRRGIDAFARRLFAPDAVTRWDYERSAVPPGASNDHIQWVRSPGPVVDRVVDWWQRRSTAFDTQTYSMR</sequence>
<dbReference type="Gene3D" id="3.40.50.1820">
    <property type="entry name" value="alpha/beta hydrolase"/>
    <property type="match status" value="1"/>
</dbReference>
<reference evidence="1 2" key="1">
    <citation type="submission" date="2018-05" db="EMBL/GenBank/DDBJ databases">
        <title>Genomic Encyclopedia of Type Strains, Phase IV (KMG-IV): sequencing the most valuable type-strain genomes for metagenomic binning, comparative biology and taxonomic classification.</title>
        <authorList>
            <person name="Goeker M."/>
        </authorList>
    </citation>
    <scope>NUCLEOTIDE SEQUENCE [LARGE SCALE GENOMIC DNA]</scope>
    <source>
        <strain evidence="1 2">DSM 44717</strain>
    </source>
</reference>
<evidence type="ECO:0000313" key="1">
    <source>
        <dbReference type="EMBL" id="PWV75100.1"/>
    </source>
</evidence>
<dbReference type="EMBL" id="QGTL01000005">
    <property type="protein sequence ID" value="PWV75100.1"/>
    <property type="molecule type" value="Genomic_DNA"/>
</dbReference>
<name>A0A317NJ04_9NOCA</name>